<dbReference type="SUPFAM" id="SSF53756">
    <property type="entry name" value="UDP-Glycosyltransferase/glycogen phosphorylase"/>
    <property type="match status" value="1"/>
</dbReference>
<evidence type="ECO:0000313" key="12">
    <source>
        <dbReference type="Proteomes" id="UP000321085"/>
    </source>
</evidence>
<dbReference type="HAMAP" id="MF_00484">
    <property type="entry name" value="Glycogen_synth"/>
    <property type="match status" value="1"/>
</dbReference>
<keyword evidence="7 8" id="KW-0320">Glycogen biosynthesis</keyword>
<proteinExistence type="inferred from homology"/>
<comment type="catalytic activity">
    <reaction evidence="1 8">
        <text>[(1-&gt;4)-alpha-D-glucosyl](n) + ADP-alpha-D-glucose = [(1-&gt;4)-alpha-D-glucosyl](n+1) + ADP + H(+)</text>
        <dbReference type="Rhea" id="RHEA:18189"/>
        <dbReference type="Rhea" id="RHEA-COMP:9584"/>
        <dbReference type="Rhea" id="RHEA-COMP:9587"/>
        <dbReference type="ChEBI" id="CHEBI:15378"/>
        <dbReference type="ChEBI" id="CHEBI:15444"/>
        <dbReference type="ChEBI" id="CHEBI:57498"/>
        <dbReference type="ChEBI" id="CHEBI:456216"/>
        <dbReference type="EC" id="2.4.1.21"/>
    </reaction>
</comment>
<comment type="similarity">
    <text evidence="4 8">Belongs to the glycosyltransferase 1 family. Bacterial/plant glycogen synthase subfamily.</text>
</comment>
<accession>A0A512BQX1</accession>
<dbReference type="GO" id="GO:0009011">
    <property type="term" value="F:alpha-1,4-glucan glucosyltransferase (ADP-glucose donor) activity"/>
    <property type="evidence" value="ECO:0007669"/>
    <property type="project" value="UniProtKB-UniRule"/>
</dbReference>
<feature type="domain" description="Starch synthase catalytic" evidence="10">
    <location>
        <begin position="10"/>
        <end position="243"/>
    </location>
</feature>
<gene>
    <name evidence="11" type="primary">glgA2</name>
    <name evidence="8" type="synonym">glgA</name>
    <name evidence="11" type="ORF">MAE02_19910</name>
</gene>
<organism evidence="11 12">
    <name type="scientific">Microvirga aerophila</name>
    <dbReference type="NCBI Taxonomy" id="670291"/>
    <lineage>
        <taxon>Bacteria</taxon>
        <taxon>Pseudomonadati</taxon>
        <taxon>Pseudomonadota</taxon>
        <taxon>Alphaproteobacteria</taxon>
        <taxon>Hyphomicrobiales</taxon>
        <taxon>Methylobacteriaceae</taxon>
        <taxon>Microvirga</taxon>
    </lineage>
</organism>
<feature type="domain" description="Glycosyl transferase family 1" evidence="9">
    <location>
        <begin position="298"/>
        <end position="458"/>
    </location>
</feature>
<dbReference type="PANTHER" id="PTHR45825">
    <property type="entry name" value="GRANULE-BOUND STARCH SYNTHASE 1, CHLOROPLASTIC/AMYLOPLASTIC"/>
    <property type="match status" value="1"/>
</dbReference>
<dbReference type="GO" id="GO:0005978">
    <property type="term" value="P:glycogen biosynthetic process"/>
    <property type="evidence" value="ECO:0007669"/>
    <property type="project" value="UniProtKB-UniRule"/>
</dbReference>
<evidence type="ECO:0000259" key="9">
    <source>
        <dbReference type="Pfam" id="PF00534"/>
    </source>
</evidence>
<evidence type="ECO:0000256" key="8">
    <source>
        <dbReference type="HAMAP-Rule" id="MF_00484"/>
    </source>
</evidence>
<dbReference type="NCBIfam" id="NF010699">
    <property type="entry name" value="PRK14099.1"/>
    <property type="match status" value="1"/>
</dbReference>
<dbReference type="CDD" id="cd03791">
    <property type="entry name" value="GT5_Glycogen_synthase_DULL1-like"/>
    <property type="match status" value="1"/>
</dbReference>
<dbReference type="Proteomes" id="UP000321085">
    <property type="component" value="Unassembled WGS sequence"/>
</dbReference>
<evidence type="ECO:0000256" key="6">
    <source>
        <dbReference type="ARBA" id="ARBA00022679"/>
    </source>
</evidence>
<dbReference type="InterPro" id="IPR013534">
    <property type="entry name" value="Starch_synth_cat_dom"/>
</dbReference>
<reference evidence="11 12" key="1">
    <citation type="submission" date="2019-07" db="EMBL/GenBank/DDBJ databases">
        <title>Whole genome shotgun sequence of Microvirga aerophila NBRC 106136.</title>
        <authorList>
            <person name="Hosoyama A."/>
            <person name="Uohara A."/>
            <person name="Ohji S."/>
            <person name="Ichikawa N."/>
        </authorList>
    </citation>
    <scope>NUCLEOTIDE SEQUENCE [LARGE SCALE GENOMIC DNA]</scope>
    <source>
        <strain evidence="11 12">NBRC 106136</strain>
    </source>
</reference>
<comment type="pathway">
    <text evidence="3 8">Glycan biosynthesis; glycogen biosynthesis.</text>
</comment>
<evidence type="ECO:0000256" key="3">
    <source>
        <dbReference type="ARBA" id="ARBA00004964"/>
    </source>
</evidence>
<keyword evidence="12" id="KW-1185">Reference proteome</keyword>
<dbReference type="GO" id="GO:0004373">
    <property type="term" value="F:alpha-1,4-glucan glucosyltransferase (UDP-glucose donor) activity"/>
    <property type="evidence" value="ECO:0007669"/>
    <property type="project" value="InterPro"/>
</dbReference>
<dbReference type="AlphaFoldDB" id="A0A512BQX1"/>
<dbReference type="NCBIfam" id="NF001899">
    <property type="entry name" value="PRK00654.1-2"/>
    <property type="match status" value="1"/>
</dbReference>
<dbReference type="Pfam" id="PF08323">
    <property type="entry name" value="Glyco_transf_5"/>
    <property type="match status" value="1"/>
</dbReference>
<dbReference type="NCBIfam" id="TIGR02095">
    <property type="entry name" value="glgA"/>
    <property type="match status" value="1"/>
</dbReference>
<name>A0A512BQX1_9HYPH</name>
<evidence type="ECO:0000313" key="11">
    <source>
        <dbReference type="EMBL" id="GEO14295.1"/>
    </source>
</evidence>
<dbReference type="Pfam" id="PF00534">
    <property type="entry name" value="Glycos_transf_1"/>
    <property type="match status" value="1"/>
</dbReference>
<protein>
    <recommendedName>
        <fullName evidence="8">Glycogen synthase</fullName>
        <ecNumber evidence="8">2.4.1.21</ecNumber>
    </recommendedName>
    <alternativeName>
        <fullName evidence="8">Starch [bacterial glycogen] synthase</fullName>
    </alternativeName>
</protein>
<dbReference type="Gene3D" id="3.40.50.2000">
    <property type="entry name" value="Glycogen Phosphorylase B"/>
    <property type="match status" value="2"/>
</dbReference>
<dbReference type="EC" id="2.4.1.21" evidence="8"/>
<evidence type="ECO:0000256" key="4">
    <source>
        <dbReference type="ARBA" id="ARBA00010281"/>
    </source>
</evidence>
<comment type="function">
    <text evidence="2 8">Synthesizes alpha-1,4-glucan chains using ADP-glucose.</text>
</comment>
<evidence type="ECO:0000256" key="1">
    <source>
        <dbReference type="ARBA" id="ARBA00001478"/>
    </source>
</evidence>
<comment type="caution">
    <text evidence="11">The sequence shown here is derived from an EMBL/GenBank/DDBJ whole genome shotgun (WGS) entry which is preliminary data.</text>
</comment>
<keyword evidence="6 8" id="KW-0808">Transferase</keyword>
<dbReference type="EMBL" id="BJYU01000021">
    <property type="protein sequence ID" value="GEO14295.1"/>
    <property type="molecule type" value="Genomic_DNA"/>
</dbReference>
<dbReference type="UniPathway" id="UPA00164"/>
<dbReference type="PANTHER" id="PTHR45825:SF11">
    <property type="entry name" value="ALPHA AMYLASE DOMAIN-CONTAINING PROTEIN"/>
    <property type="match status" value="1"/>
</dbReference>
<evidence type="ECO:0000256" key="7">
    <source>
        <dbReference type="ARBA" id="ARBA00023056"/>
    </source>
</evidence>
<evidence type="ECO:0000256" key="2">
    <source>
        <dbReference type="ARBA" id="ARBA00002764"/>
    </source>
</evidence>
<dbReference type="InterPro" id="IPR011835">
    <property type="entry name" value="GS/SS"/>
</dbReference>
<feature type="binding site" evidence="8">
    <location>
        <position position="23"/>
    </location>
    <ligand>
        <name>ADP-alpha-D-glucose</name>
        <dbReference type="ChEBI" id="CHEBI:57498"/>
    </ligand>
</feature>
<dbReference type="InterPro" id="IPR001296">
    <property type="entry name" value="Glyco_trans_1"/>
</dbReference>
<keyword evidence="5 8" id="KW-0328">Glycosyltransferase</keyword>
<evidence type="ECO:0000256" key="5">
    <source>
        <dbReference type="ARBA" id="ARBA00022676"/>
    </source>
</evidence>
<evidence type="ECO:0000259" key="10">
    <source>
        <dbReference type="Pfam" id="PF08323"/>
    </source>
</evidence>
<dbReference type="GO" id="GO:0005829">
    <property type="term" value="C:cytosol"/>
    <property type="evidence" value="ECO:0007669"/>
    <property type="project" value="TreeGrafter"/>
</dbReference>
<sequence length="493" mass="52195">MSGYEMRPLNVLSVASEIYPIIKTGGLADVAGALPRALASQNVRMMALIPGYPAAMRSVESAEVVHRYDGLYGGTARILSAKAGGLELFVLDAPHLYDRPGSPYVTPEGWDWPDNAQRFAALSEVAAMIGLGGLPEFQPDVVHAHDWQAGLAPAYLHYAGGRRPGTVLTVHNIAFQGGFPAYLLSYLNLPAGSFTIDGVEYYGQIGFLKAGLHFADRITTVSPTYAVEIQTPEGGMGLDGLLRTRSGIVSGILNGIDETVWDPATDPHLAARFDRAGLEARSVNKAALQERLGLSPDPDALVFGVVSRLSEQKGLDLLLGELPSLLADGAQLALLGAGDRGLEAAFRASMSVYPGQVGCFFGYDEALAHQIQGGSDALLVPSRFEPCGLTQLCAMRYGTIPLVARVGGLADTIIDANEMAVAAGVATGIQFSPVTPAAFGGAVARAKTLWRDRDSWKRLQRNGMGTDVGWTQPAKRYAELYRTCAASASSATS</sequence>